<dbReference type="KEGG" id="knv:Pan216_36050"/>
<proteinExistence type="predicted"/>
<organism evidence="1 2">
    <name type="scientific">Kolteria novifilia</name>
    <dbReference type="NCBI Taxonomy" id="2527975"/>
    <lineage>
        <taxon>Bacteria</taxon>
        <taxon>Pseudomonadati</taxon>
        <taxon>Planctomycetota</taxon>
        <taxon>Planctomycetia</taxon>
        <taxon>Kolteriales</taxon>
        <taxon>Kolteriaceae</taxon>
        <taxon>Kolteria</taxon>
    </lineage>
</organism>
<name>A0A518B6Y5_9BACT</name>
<gene>
    <name evidence="1" type="ORF">Pan216_36050</name>
</gene>
<evidence type="ECO:0000313" key="2">
    <source>
        <dbReference type="Proteomes" id="UP000317093"/>
    </source>
</evidence>
<dbReference type="EMBL" id="CP036279">
    <property type="protein sequence ID" value="QDU62735.1"/>
    <property type="molecule type" value="Genomic_DNA"/>
</dbReference>
<dbReference type="AlphaFoldDB" id="A0A518B6Y5"/>
<sequence length="69" mass="7685">MRELAVSTGGPRDDPTFTLRSNSYVRLLLDTNDVVAKAAAYLETSAVAEVMKSFQFSIGVPLKSRWLHR</sequence>
<evidence type="ECO:0000313" key="1">
    <source>
        <dbReference type="EMBL" id="QDU62735.1"/>
    </source>
</evidence>
<protein>
    <submittedName>
        <fullName evidence="1">Uncharacterized protein</fullName>
    </submittedName>
</protein>
<keyword evidence="2" id="KW-1185">Reference proteome</keyword>
<reference evidence="1 2" key="1">
    <citation type="submission" date="2019-02" db="EMBL/GenBank/DDBJ databases">
        <title>Deep-cultivation of Planctomycetes and their phenomic and genomic characterization uncovers novel biology.</title>
        <authorList>
            <person name="Wiegand S."/>
            <person name="Jogler M."/>
            <person name="Boedeker C."/>
            <person name="Pinto D."/>
            <person name="Vollmers J."/>
            <person name="Rivas-Marin E."/>
            <person name="Kohn T."/>
            <person name="Peeters S.H."/>
            <person name="Heuer A."/>
            <person name="Rast P."/>
            <person name="Oberbeckmann S."/>
            <person name="Bunk B."/>
            <person name="Jeske O."/>
            <person name="Meyerdierks A."/>
            <person name="Storesund J.E."/>
            <person name="Kallscheuer N."/>
            <person name="Luecker S."/>
            <person name="Lage O.M."/>
            <person name="Pohl T."/>
            <person name="Merkel B.J."/>
            <person name="Hornburger P."/>
            <person name="Mueller R.-W."/>
            <person name="Bruemmer F."/>
            <person name="Labrenz M."/>
            <person name="Spormann A.M."/>
            <person name="Op den Camp H."/>
            <person name="Overmann J."/>
            <person name="Amann R."/>
            <person name="Jetten M.S.M."/>
            <person name="Mascher T."/>
            <person name="Medema M.H."/>
            <person name="Devos D.P."/>
            <person name="Kaster A.-K."/>
            <person name="Ovreas L."/>
            <person name="Rohde M."/>
            <person name="Galperin M.Y."/>
            <person name="Jogler C."/>
        </authorList>
    </citation>
    <scope>NUCLEOTIDE SEQUENCE [LARGE SCALE GENOMIC DNA]</scope>
    <source>
        <strain evidence="1 2">Pan216</strain>
    </source>
</reference>
<accession>A0A518B6Y5</accession>
<dbReference type="Proteomes" id="UP000317093">
    <property type="component" value="Chromosome"/>
</dbReference>